<proteinExistence type="predicted"/>
<dbReference type="Proteomes" id="UP000036449">
    <property type="component" value="Unassembled WGS sequence"/>
</dbReference>
<organism evidence="1 2">
    <name type="scientific">Methylobacterium tarhaniae</name>
    <dbReference type="NCBI Taxonomy" id="1187852"/>
    <lineage>
        <taxon>Bacteria</taxon>
        <taxon>Pseudomonadati</taxon>
        <taxon>Pseudomonadota</taxon>
        <taxon>Alphaproteobacteria</taxon>
        <taxon>Hyphomicrobiales</taxon>
        <taxon>Methylobacteriaceae</taxon>
        <taxon>Methylobacterium</taxon>
    </lineage>
</organism>
<evidence type="ECO:0000313" key="1">
    <source>
        <dbReference type="EMBL" id="KMO36678.1"/>
    </source>
</evidence>
<evidence type="ECO:0000313" key="2">
    <source>
        <dbReference type="Proteomes" id="UP000036449"/>
    </source>
</evidence>
<dbReference type="PATRIC" id="fig|1187852.3.peg.1471"/>
<protein>
    <submittedName>
        <fullName evidence="1">Uncharacterized protein</fullName>
    </submittedName>
</protein>
<dbReference type="EMBL" id="LABZ01000145">
    <property type="protein sequence ID" value="KMO36678.1"/>
    <property type="molecule type" value="Genomic_DNA"/>
</dbReference>
<dbReference type="OrthoDB" id="118340at2"/>
<accession>A0A0J6STI2</accession>
<name>A0A0J6STI2_9HYPH</name>
<reference evidence="1 2" key="1">
    <citation type="submission" date="2015-03" db="EMBL/GenBank/DDBJ databases">
        <title>Genome sequencing of Methylobacterium tarhaniae DSM 25844.</title>
        <authorList>
            <person name="Chaudhry V."/>
            <person name="Patil P.B."/>
        </authorList>
    </citation>
    <scope>NUCLEOTIDE SEQUENCE [LARGE SCALE GENOMIC DNA]</scope>
    <source>
        <strain evidence="1 2">DSM 25844</strain>
    </source>
</reference>
<sequence>MIEAVSPAGETARALADNFRKDLLESGIGDGYHGFQISVAGWEGDLSAISVRRVDTGEVLGRTPLPVLRPTAQDGAASSRWIGYVDYVDENAVVGWAIDRELPNLPVAIEVCTETGLRTTGLADIYREDVERLGHGNGRHGFHIELPRLGQRSRITVNFASSGASLTEHPIDVNPEAALLTGRVPSALRRAMERAAFEIDARSKDLNGSRPGA</sequence>
<comment type="caution">
    <text evidence="1">The sequence shown here is derived from an EMBL/GenBank/DDBJ whole genome shotgun (WGS) entry which is preliminary data.</text>
</comment>
<dbReference type="AlphaFoldDB" id="A0A0J6STI2"/>
<gene>
    <name evidence="1" type="ORF">VQ03_20160</name>
</gene>
<keyword evidence="2" id="KW-1185">Reference proteome</keyword>
<dbReference type="RefSeq" id="WP_048452683.1">
    <property type="nucleotide sequence ID" value="NZ_LABZ01000145.1"/>
</dbReference>